<keyword evidence="3" id="KW-1185">Reference proteome</keyword>
<dbReference type="AlphaFoldDB" id="A0A7K0DTK6"/>
<accession>A0A7K0DTK6</accession>
<sequence>MAGGVGLRRRETPAESADESLAHKIAELERLVAEGDS</sequence>
<feature type="region of interest" description="Disordered" evidence="1">
    <location>
        <begin position="1"/>
        <end position="21"/>
    </location>
</feature>
<dbReference type="Proteomes" id="UP000431401">
    <property type="component" value="Unassembled WGS sequence"/>
</dbReference>
<evidence type="ECO:0000256" key="1">
    <source>
        <dbReference type="SAM" id="MobiDB-lite"/>
    </source>
</evidence>
<protein>
    <submittedName>
        <fullName evidence="2">Uncharacterized protein</fullName>
    </submittedName>
</protein>
<gene>
    <name evidence="2" type="ORF">NRB56_46650</name>
</gene>
<dbReference type="EMBL" id="WEGI01000010">
    <property type="protein sequence ID" value="MQY29076.1"/>
    <property type="molecule type" value="Genomic_DNA"/>
</dbReference>
<reference evidence="2 3" key="1">
    <citation type="submission" date="2019-10" db="EMBL/GenBank/DDBJ databases">
        <title>Nocardia macrotermitis sp. nov. and Nocardia aurantia sp. nov., isolated from the gut of fungus growing-termite Macrotermes natalensis.</title>
        <authorList>
            <person name="Benndorf R."/>
            <person name="Schwitalla J."/>
            <person name="Martin K."/>
            <person name="De Beer W."/>
            <person name="Kaster A.-K."/>
            <person name="Vollmers J."/>
            <person name="Poulsen M."/>
            <person name="Beemelmanns C."/>
        </authorList>
    </citation>
    <scope>NUCLEOTIDE SEQUENCE [LARGE SCALE GENOMIC DNA]</scope>
    <source>
        <strain evidence="2 3">RB56</strain>
    </source>
</reference>
<comment type="caution">
    <text evidence="2">The sequence shown here is derived from an EMBL/GenBank/DDBJ whole genome shotgun (WGS) entry which is preliminary data.</text>
</comment>
<proteinExistence type="predicted"/>
<name>A0A7K0DTK6_9NOCA</name>
<evidence type="ECO:0000313" key="3">
    <source>
        <dbReference type="Proteomes" id="UP000431401"/>
    </source>
</evidence>
<evidence type="ECO:0000313" key="2">
    <source>
        <dbReference type="EMBL" id="MQY29076.1"/>
    </source>
</evidence>
<organism evidence="2 3">
    <name type="scientific">Nocardia aurantia</name>
    <dbReference type="NCBI Taxonomy" id="2585199"/>
    <lineage>
        <taxon>Bacteria</taxon>
        <taxon>Bacillati</taxon>
        <taxon>Actinomycetota</taxon>
        <taxon>Actinomycetes</taxon>
        <taxon>Mycobacteriales</taxon>
        <taxon>Nocardiaceae</taxon>
        <taxon>Nocardia</taxon>
    </lineage>
</organism>